<dbReference type="InterPro" id="IPR029058">
    <property type="entry name" value="AB_hydrolase_fold"/>
</dbReference>
<accession>A0A6G0X779</accession>
<keyword evidence="1" id="KW-0812">Transmembrane</keyword>
<dbReference type="EMBL" id="VJMJ01000093">
    <property type="protein sequence ID" value="KAF0735831.1"/>
    <property type="molecule type" value="Genomic_DNA"/>
</dbReference>
<evidence type="ECO:0000313" key="3">
    <source>
        <dbReference type="Proteomes" id="UP000481153"/>
    </source>
</evidence>
<comment type="caution">
    <text evidence="2">The sequence shown here is derived from an EMBL/GenBank/DDBJ whole genome shotgun (WGS) entry which is preliminary data.</text>
</comment>
<evidence type="ECO:0000256" key="1">
    <source>
        <dbReference type="SAM" id="Phobius"/>
    </source>
</evidence>
<dbReference type="Gene3D" id="3.40.50.1820">
    <property type="entry name" value="alpha/beta hydrolase"/>
    <property type="match status" value="1"/>
</dbReference>
<dbReference type="VEuPathDB" id="FungiDB:AeMF1_011437"/>
<keyword evidence="1" id="KW-1133">Transmembrane helix</keyword>
<keyword evidence="3" id="KW-1185">Reference proteome</keyword>
<keyword evidence="1" id="KW-0472">Membrane</keyword>
<dbReference type="AlphaFoldDB" id="A0A6G0X779"/>
<dbReference type="PANTHER" id="PTHR22538">
    <property type="entry name" value="CILIA- AND FLAGELLA-ASSOCIATED PROTEIN 74"/>
    <property type="match status" value="1"/>
</dbReference>
<proteinExistence type="predicted"/>
<reference evidence="2 3" key="1">
    <citation type="submission" date="2019-07" db="EMBL/GenBank/DDBJ databases">
        <title>Genomics analysis of Aphanomyces spp. identifies a new class of oomycete effector associated with host adaptation.</title>
        <authorList>
            <person name="Gaulin E."/>
        </authorList>
    </citation>
    <scope>NUCLEOTIDE SEQUENCE [LARGE SCALE GENOMIC DNA]</scope>
    <source>
        <strain evidence="2 3">ATCC 201684</strain>
    </source>
</reference>
<dbReference type="Proteomes" id="UP000481153">
    <property type="component" value="Unassembled WGS sequence"/>
</dbReference>
<organism evidence="2 3">
    <name type="scientific">Aphanomyces euteiches</name>
    <dbReference type="NCBI Taxonomy" id="100861"/>
    <lineage>
        <taxon>Eukaryota</taxon>
        <taxon>Sar</taxon>
        <taxon>Stramenopiles</taxon>
        <taxon>Oomycota</taxon>
        <taxon>Saprolegniomycetes</taxon>
        <taxon>Saprolegniales</taxon>
        <taxon>Verrucalvaceae</taxon>
        <taxon>Aphanomyces</taxon>
    </lineage>
</organism>
<dbReference type="SUPFAM" id="SSF53474">
    <property type="entry name" value="alpha/beta-Hydrolases"/>
    <property type="match status" value="1"/>
</dbReference>
<dbReference type="PANTHER" id="PTHR22538:SF1">
    <property type="entry name" value="VWFD DOMAIN-CONTAINING PROTEIN"/>
    <property type="match status" value="1"/>
</dbReference>
<name>A0A6G0X779_9STRA</name>
<feature type="transmembrane region" description="Helical" evidence="1">
    <location>
        <begin position="32"/>
        <end position="55"/>
    </location>
</feature>
<protein>
    <submittedName>
        <fullName evidence="2">Uncharacterized protein</fullName>
    </submittedName>
</protein>
<evidence type="ECO:0000313" key="2">
    <source>
        <dbReference type="EMBL" id="KAF0735831.1"/>
    </source>
</evidence>
<gene>
    <name evidence="2" type="ORF">Ae201684_007835</name>
</gene>
<dbReference type="VEuPathDB" id="FungiDB:AeMF1_011436"/>
<sequence>MAARLEGGALATQPPAKGEEGQVRLAAKYGTLYRLVGVVLVVSMAVSAIVGALAFHGHTHSYNHYDEVLARFTATAGVKITLVAKRASMQYKGSLSAVAYVVPRETTDGTLAFDAILNQDDANTTESFIWLNNRAYWSVQQGDETVGAGCMDEAHMPALTQIERSLRDAQVVDGIAGGFLPTLLKNCGPDGKLLQATFMGEPFVFCKLNNDSLNFIYGEDLDMTVEHLVDSSDIPTIAVPKLLSGESVTCDQVPAEADRPVSRNLMELSAEGFHRLVGSRRLAEMKSSQCGCKGKKKPCMFLHGLGSSVSQGLLDNDAAYWGDIRNHAPCCSSIKFLKMDTIHRGWTDPNSHNEFCNGALTVSRSKSRTIGDLILVTHSMGNLIASSAVAAGKCSMSSGVTWVSLAGPMRGSKSANLLNDICNKNNAIPKELGVIAKKCPMQPAFTSLMHESTVNGGMKANFRAAQGVLARYATKTLCGVSDVGLLKSPLAAALPVVAKLSKHDSKENDGLVDFPSCTAAVGGGGFGGQITSHNYKAQINHIDACFRNGDGWYSADKKPVKWFECAL</sequence>